<feature type="domain" description="Purple acid phosphatase N-terminal" evidence="7">
    <location>
        <begin position="146"/>
        <end position="238"/>
    </location>
</feature>
<dbReference type="GO" id="GO:0003993">
    <property type="term" value="F:acid phosphatase activity"/>
    <property type="evidence" value="ECO:0007669"/>
    <property type="project" value="UniProtKB-EC"/>
</dbReference>
<feature type="region of interest" description="Disordered" evidence="4">
    <location>
        <begin position="61"/>
        <end position="95"/>
    </location>
</feature>
<dbReference type="RefSeq" id="XP_020833939.1">
    <property type="nucleotide sequence ID" value="XM_020978280.1"/>
</dbReference>
<reference evidence="9" key="1">
    <citation type="submission" date="2025-08" db="UniProtKB">
        <authorList>
            <consortium name="RefSeq"/>
        </authorList>
    </citation>
    <scope>IDENTIFICATION</scope>
    <source>
        <tissue evidence="9">Spleen</tissue>
    </source>
</reference>
<protein>
    <recommendedName>
        <fullName evidence="3">Purple acid phosphatase</fullName>
        <ecNumber evidence="3">3.1.3.2</ecNumber>
    </recommendedName>
</protein>
<dbReference type="InterPro" id="IPR041792">
    <property type="entry name" value="MPP_PAP"/>
</dbReference>
<dbReference type="Gene3D" id="3.60.21.10">
    <property type="match status" value="1"/>
</dbReference>
<comment type="similarity">
    <text evidence="3">Belongs to the metallophosphoesterase superfamily. Purple acid phosphatase family.</text>
</comment>
<dbReference type="AlphaFoldDB" id="A0A6P5JSF2"/>
<feature type="compositionally biased region" description="Low complexity" evidence="4">
    <location>
        <begin position="81"/>
        <end position="92"/>
    </location>
</feature>
<feature type="domain" description="Calcineurin-like phosphoesterase" evidence="5">
    <location>
        <begin position="249"/>
        <end position="451"/>
    </location>
</feature>
<dbReference type="Proteomes" id="UP000515140">
    <property type="component" value="Unplaced"/>
</dbReference>
<evidence type="ECO:0000259" key="6">
    <source>
        <dbReference type="Pfam" id="PF14008"/>
    </source>
</evidence>
<keyword evidence="2" id="KW-0325">Glycoprotein</keyword>
<name>A0A6P5JSF2_PHACI</name>
<dbReference type="InterPro" id="IPR025733">
    <property type="entry name" value="PAPs_C"/>
</dbReference>
<dbReference type="CDD" id="cd00839">
    <property type="entry name" value="MPP_PAPs"/>
    <property type="match status" value="1"/>
</dbReference>
<dbReference type="Pfam" id="PF14008">
    <property type="entry name" value="Metallophos_C"/>
    <property type="match status" value="1"/>
</dbReference>
<comment type="catalytic activity">
    <reaction evidence="3">
        <text>a phosphate monoester + H2O = an alcohol + phosphate</text>
        <dbReference type="Rhea" id="RHEA:15017"/>
        <dbReference type="ChEBI" id="CHEBI:15377"/>
        <dbReference type="ChEBI" id="CHEBI:30879"/>
        <dbReference type="ChEBI" id="CHEBI:43474"/>
        <dbReference type="ChEBI" id="CHEBI:67140"/>
        <dbReference type="EC" id="3.1.3.2"/>
    </reaction>
</comment>
<dbReference type="PANTHER" id="PTHR45867">
    <property type="entry name" value="PURPLE ACID PHOSPHATASE"/>
    <property type="match status" value="1"/>
</dbReference>
<keyword evidence="3" id="KW-0378">Hydrolase</keyword>
<evidence type="ECO:0000259" key="5">
    <source>
        <dbReference type="Pfam" id="PF00149"/>
    </source>
</evidence>
<dbReference type="GeneID" id="110202261"/>
<accession>A0A6P5JSF2</accession>
<dbReference type="EC" id="3.1.3.2" evidence="3"/>
<dbReference type="SUPFAM" id="SSF56300">
    <property type="entry name" value="Metallo-dependent phosphatases"/>
    <property type="match status" value="1"/>
</dbReference>
<sequence>MSLSVSGLGFRACLNMEEEGLGVEELELAKESSTLALEEWAGFGEGEKRCPQLGMNQRTGTAKRLTRRLGRPPSRGEGCCGVTSKGVGSTSGRAQRSKNLLNPTWQHPLAPFSLRMIAGPSLNCYCLLFLFFLGDAGVEGSQKAAPEQIHLSYPGEAGCMTVTWTTWVPAASEVQFGLQLGGVLPLRAQGTSSPFVDGGFLRRKLYMHRVTLRGLLPGVHYVYRCGSAQGWSRRFRFRALQSGPNWSPRLAVFGDMGADNPQALPRLRRETQQGMYDVVLHVGDFAYNMDQDNARVGDTFMRLIEPVAASVPYMTCPGNHEERYNFSNYRARFSMPGDTEGLWYSWDLGPAHIISFSTEVYFYLHYGRHLIQKQFRWLERDLQKANNNRALRPWIITMGHRPMYCSNADLDDCTQHESKIRKGLSGSRYGLEDLFYKYGVDLQLWAHEHSYERLWPIYDYQVYNGSRESPYTNPRGPIHIITGSAGCEELLTPFAPFPRPWSAIRVKEYGFTRLHILNSTHLHVQQVSDDQDGKIVDDVWLVRPRQGRRTYL</sequence>
<evidence type="ECO:0000313" key="9">
    <source>
        <dbReference type="RefSeq" id="XP_020833939.1"/>
    </source>
</evidence>
<evidence type="ECO:0000256" key="3">
    <source>
        <dbReference type="RuleBase" id="RU361203"/>
    </source>
</evidence>
<keyword evidence="8" id="KW-1185">Reference proteome</keyword>
<proteinExistence type="inferred from homology"/>
<feature type="domain" description="Purple acid phosphatase C-terminal" evidence="6">
    <location>
        <begin position="476"/>
        <end position="537"/>
    </location>
</feature>
<dbReference type="KEGG" id="pcw:110202261"/>
<dbReference type="FunCoup" id="A0A6P5JSF2">
    <property type="interactions" value="92"/>
</dbReference>
<dbReference type="CTD" id="390928"/>
<dbReference type="Gene3D" id="2.60.40.380">
    <property type="entry name" value="Purple acid phosphatase-like, N-terminal"/>
    <property type="match status" value="1"/>
</dbReference>
<evidence type="ECO:0000313" key="8">
    <source>
        <dbReference type="Proteomes" id="UP000515140"/>
    </source>
</evidence>
<dbReference type="PANTHER" id="PTHR45867:SF3">
    <property type="entry name" value="ACID PHOSPHATASE TYPE 7"/>
    <property type="match status" value="1"/>
</dbReference>
<dbReference type="InParanoid" id="A0A6P5JSF2"/>
<dbReference type="SUPFAM" id="SSF49363">
    <property type="entry name" value="Purple acid phosphatase, N-terminal domain"/>
    <property type="match status" value="1"/>
</dbReference>
<dbReference type="InterPro" id="IPR029052">
    <property type="entry name" value="Metallo-depent_PP-like"/>
</dbReference>
<dbReference type="InterPro" id="IPR004843">
    <property type="entry name" value="Calcineurin-like_PHP"/>
</dbReference>
<dbReference type="Pfam" id="PF16656">
    <property type="entry name" value="Pur_ac_phosph_N"/>
    <property type="match status" value="1"/>
</dbReference>
<dbReference type="InterPro" id="IPR008963">
    <property type="entry name" value="Purple_acid_Pase-like_N"/>
</dbReference>
<evidence type="ECO:0000256" key="4">
    <source>
        <dbReference type="SAM" id="MobiDB-lite"/>
    </source>
</evidence>
<dbReference type="Pfam" id="PF00149">
    <property type="entry name" value="Metallophos"/>
    <property type="match status" value="1"/>
</dbReference>
<evidence type="ECO:0000259" key="7">
    <source>
        <dbReference type="Pfam" id="PF16656"/>
    </source>
</evidence>
<gene>
    <name evidence="9" type="primary">ACP7</name>
</gene>
<evidence type="ECO:0000256" key="1">
    <source>
        <dbReference type="ARBA" id="ARBA00022729"/>
    </source>
</evidence>
<organism evidence="8 9">
    <name type="scientific">Phascolarctos cinereus</name>
    <name type="common">Koala</name>
    <dbReference type="NCBI Taxonomy" id="38626"/>
    <lineage>
        <taxon>Eukaryota</taxon>
        <taxon>Metazoa</taxon>
        <taxon>Chordata</taxon>
        <taxon>Craniata</taxon>
        <taxon>Vertebrata</taxon>
        <taxon>Euteleostomi</taxon>
        <taxon>Mammalia</taxon>
        <taxon>Metatheria</taxon>
        <taxon>Diprotodontia</taxon>
        <taxon>Phascolarctidae</taxon>
        <taxon>Phascolarctos</taxon>
    </lineage>
</organism>
<dbReference type="GO" id="GO:0046872">
    <property type="term" value="F:metal ion binding"/>
    <property type="evidence" value="ECO:0007669"/>
    <property type="project" value="InterPro"/>
</dbReference>
<evidence type="ECO:0000256" key="2">
    <source>
        <dbReference type="ARBA" id="ARBA00023180"/>
    </source>
</evidence>
<dbReference type="InterPro" id="IPR015914">
    <property type="entry name" value="PAPs_N"/>
</dbReference>
<keyword evidence="1" id="KW-0732">Signal</keyword>